<reference evidence="14" key="2">
    <citation type="submission" date="2022-10" db="EMBL/GenBank/DDBJ databases">
        <authorList>
            <consortium name="ENA_rothamsted_submissions"/>
            <consortium name="culmorum"/>
            <person name="King R."/>
        </authorList>
    </citation>
    <scope>NUCLEOTIDE SEQUENCE</scope>
</reference>
<dbReference type="PANTHER" id="PTHR23235:SF170">
    <property type="entry name" value="FI01014P-RELATED"/>
    <property type="match status" value="1"/>
</dbReference>
<dbReference type="PANTHER" id="PTHR23235">
    <property type="entry name" value="KRUEPPEL-LIKE TRANSCRIPTION FACTOR"/>
    <property type="match status" value="1"/>
</dbReference>
<dbReference type="GO" id="GO:0000978">
    <property type="term" value="F:RNA polymerase II cis-regulatory region sequence-specific DNA binding"/>
    <property type="evidence" value="ECO:0007669"/>
    <property type="project" value="TreeGrafter"/>
</dbReference>
<keyword evidence="2" id="KW-0479">Metal-binding</keyword>
<feature type="compositionally biased region" description="Low complexity" evidence="12">
    <location>
        <begin position="87"/>
        <end position="106"/>
    </location>
</feature>
<feature type="compositionally biased region" description="Low complexity" evidence="12">
    <location>
        <begin position="327"/>
        <end position="336"/>
    </location>
</feature>
<sequence>MASATNFVSQYNWNNSNNQLSPLNILPYQYPQAPSVGSLGHSTIGSAGLSPTQSISSTSSQSNVSSASPDVITTPESPVSINNCTPSNSVQSSSSSSSGASGNNYSFHQSPYSSHHHHMDIAARSSSMSHAYSSYHQYHPASNYYPNTWFQDPSHTTTAATAPSLYHSQSWPPLAAADAYGFKLEDYAQTQAQRRCARCTCPNCINELSGLPPVVGPDEKGKRQHLCHIPGCEKVYGKTSHLKAHLRWHTGERPFLCKWLFCGKRFTRSDELQRHFRTHTGEKRFTCQICAKKFMRSDHLAKHIKTHENKAKKLMSKKGDKSEKALKSSPLSSSAPTIKQEKVDDEDMKPSIFTVDSSSTNYTDTTKSGSSFLDPSLIQSQSQSPTSQMKPSIEDYYQPYHPYQYQYGSNYFHHQNSRFYQDKNYFYGHMMSPEQNRGMFSSPPAASTAPQSNNLIPTQATTNSVQNQQNGFYQQSSNYHNGNNTHTSNDQNYLLNFNASINNTININTSNLMININNTPTNTLTNNTYQSQHAQQ</sequence>
<feature type="compositionally biased region" description="Polar residues" evidence="12">
    <location>
        <begin position="354"/>
        <end position="390"/>
    </location>
</feature>
<accession>A0A9N9WSN2</accession>
<evidence type="ECO:0000256" key="11">
    <source>
        <dbReference type="PROSITE-ProRule" id="PRU00042"/>
    </source>
</evidence>
<dbReference type="GO" id="GO:0000981">
    <property type="term" value="F:DNA-binding transcription factor activity, RNA polymerase II-specific"/>
    <property type="evidence" value="ECO:0007669"/>
    <property type="project" value="TreeGrafter"/>
</dbReference>
<keyword evidence="4 11" id="KW-0863">Zinc-finger</keyword>
<feature type="region of interest" description="Disordered" evidence="12">
    <location>
        <begin position="47"/>
        <end position="117"/>
    </location>
</feature>
<feature type="region of interest" description="Disordered" evidence="12">
    <location>
        <begin position="308"/>
        <end position="390"/>
    </location>
</feature>
<name>A0A9N9WSN2_9DIPT</name>
<evidence type="ECO:0000256" key="4">
    <source>
        <dbReference type="ARBA" id="ARBA00022771"/>
    </source>
</evidence>
<evidence type="ECO:0000256" key="8">
    <source>
        <dbReference type="ARBA" id="ARBA00023163"/>
    </source>
</evidence>
<dbReference type="PROSITE" id="PS00028">
    <property type="entry name" value="ZINC_FINGER_C2H2_1"/>
    <property type="match status" value="3"/>
</dbReference>
<evidence type="ECO:0000256" key="1">
    <source>
        <dbReference type="ARBA" id="ARBA00004123"/>
    </source>
</evidence>
<evidence type="ECO:0000256" key="5">
    <source>
        <dbReference type="ARBA" id="ARBA00022833"/>
    </source>
</evidence>
<feature type="domain" description="C2H2-type" evidence="13">
    <location>
        <begin position="255"/>
        <end position="284"/>
    </location>
</feature>
<dbReference type="InterPro" id="IPR036236">
    <property type="entry name" value="Znf_C2H2_sf"/>
</dbReference>
<dbReference type="InterPro" id="IPR013087">
    <property type="entry name" value="Znf_C2H2_type"/>
</dbReference>
<evidence type="ECO:0000256" key="3">
    <source>
        <dbReference type="ARBA" id="ARBA00022737"/>
    </source>
</evidence>
<evidence type="ECO:0000313" key="14">
    <source>
        <dbReference type="EMBL" id="CAG9803719.1"/>
    </source>
</evidence>
<keyword evidence="3" id="KW-0677">Repeat</keyword>
<evidence type="ECO:0000256" key="7">
    <source>
        <dbReference type="ARBA" id="ARBA00023125"/>
    </source>
</evidence>
<feature type="domain" description="C2H2-type" evidence="13">
    <location>
        <begin position="285"/>
        <end position="312"/>
    </location>
</feature>
<feature type="compositionally biased region" description="Low complexity" evidence="12">
    <location>
        <begin position="50"/>
        <end position="69"/>
    </location>
</feature>
<dbReference type="OrthoDB" id="6365676at2759"/>
<evidence type="ECO:0000259" key="13">
    <source>
        <dbReference type="PROSITE" id="PS50157"/>
    </source>
</evidence>
<dbReference type="Proteomes" id="UP001153620">
    <property type="component" value="Chromosome 2"/>
</dbReference>
<dbReference type="GO" id="GO:0005634">
    <property type="term" value="C:nucleus"/>
    <property type="evidence" value="ECO:0007669"/>
    <property type="project" value="UniProtKB-SubCell"/>
</dbReference>
<dbReference type="EMBL" id="OU895878">
    <property type="protein sequence ID" value="CAG9803719.1"/>
    <property type="molecule type" value="Genomic_DNA"/>
</dbReference>
<keyword evidence="8" id="KW-0804">Transcription</keyword>
<keyword evidence="6" id="KW-0805">Transcription regulation</keyword>
<organism evidence="14 15">
    <name type="scientific">Chironomus riparius</name>
    <dbReference type="NCBI Taxonomy" id="315576"/>
    <lineage>
        <taxon>Eukaryota</taxon>
        <taxon>Metazoa</taxon>
        <taxon>Ecdysozoa</taxon>
        <taxon>Arthropoda</taxon>
        <taxon>Hexapoda</taxon>
        <taxon>Insecta</taxon>
        <taxon>Pterygota</taxon>
        <taxon>Neoptera</taxon>
        <taxon>Endopterygota</taxon>
        <taxon>Diptera</taxon>
        <taxon>Nematocera</taxon>
        <taxon>Chironomoidea</taxon>
        <taxon>Chironomidae</taxon>
        <taxon>Chironominae</taxon>
        <taxon>Chironomus</taxon>
    </lineage>
</organism>
<feature type="domain" description="C2H2-type" evidence="13">
    <location>
        <begin position="225"/>
        <end position="254"/>
    </location>
</feature>
<dbReference type="Gene3D" id="3.30.160.60">
    <property type="entry name" value="Classic Zinc Finger"/>
    <property type="match status" value="3"/>
</dbReference>
<keyword evidence="5" id="KW-0862">Zinc</keyword>
<gene>
    <name evidence="14" type="ORF">CHIRRI_LOCUS6615</name>
</gene>
<dbReference type="Pfam" id="PF00096">
    <property type="entry name" value="zf-C2H2"/>
    <property type="match status" value="2"/>
</dbReference>
<keyword evidence="15" id="KW-1185">Reference proteome</keyword>
<evidence type="ECO:0000256" key="6">
    <source>
        <dbReference type="ARBA" id="ARBA00023015"/>
    </source>
</evidence>
<evidence type="ECO:0000256" key="9">
    <source>
        <dbReference type="ARBA" id="ARBA00023242"/>
    </source>
</evidence>
<dbReference type="FunFam" id="3.30.160.60:FF:000077">
    <property type="entry name" value="Sp8 transcription factor"/>
    <property type="match status" value="1"/>
</dbReference>
<dbReference type="SUPFAM" id="SSF57667">
    <property type="entry name" value="beta-beta-alpha zinc fingers"/>
    <property type="match status" value="2"/>
</dbReference>
<feature type="compositionally biased region" description="Polar residues" evidence="12">
    <location>
        <begin position="74"/>
        <end position="86"/>
    </location>
</feature>
<comment type="similarity">
    <text evidence="10">Belongs to the Sp1 C2H2-type zinc-finger protein family.</text>
</comment>
<dbReference type="FunFam" id="3.30.160.60:FF:000014">
    <property type="entry name" value="Transcription factor Sp3"/>
    <property type="match status" value="1"/>
</dbReference>
<protein>
    <recommendedName>
        <fullName evidence="13">C2H2-type domain-containing protein</fullName>
    </recommendedName>
</protein>
<evidence type="ECO:0000313" key="15">
    <source>
        <dbReference type="Proteomes" id="UP001153620"/>
    </source>
</evidence>
<dbReference type="AlphaFoldDB" id="A0A9N9WSN2"/>
<feature type="compositionally biased region" description="Basic and acidic residues" evidence="12">
    <location>
        <begin position="308"/>
        <end position="326"/>
    </location>
</feature>
<dbReference type="SMART" id="SM00355">
    <property type="entry name" value="ZnF_C2H2"/>
    <property type="match status" value="3"/>
</dbReference>
<keyword evidence="9" id="KW-0539">Nucleus</keyword>
<dbReference type="GO" id="GO:0008270">
    <property type="term" value="F:zinc ion binding"/>
    <property type="evidence" value="ECO:0007669"/>
    <property type="project" value="UniProtKB-KW"/>
</dbReference>
<evidence type="ECO:0000256" key="12">
    <source>
        <dbReference type="SAM" id="MobiDB-lite"/>
    </source>
</evidence>
<proteinExistence type="inferred from homology"/>
<reference evidence="14" key="1">
    <citation type="submission" date="2022-01" db="EMBL/GenBank/DDBJ databases">
        <authorList>
            <person name="King R."/>
        </authorList>
    </citation>
    <scope>NUCLEOTIDE SEQUENCE</scope>
</reference>
<keyword evidence="7" id="KW-0238">DNA-binding</keyword>
<evidence type="ECO:0000256" key="2">
    <source>
        <dbReference type="ARBA" id="ARBA00022723"/>
    </source>
</evidence>
<dbReference type="PROSITE" id="PS50157">
    <property type="entry name" value="ZINC_FINGER_C2H2_2"/>
    <property type="match status" value="3"/>
</dbReference>
<comment type="subcellular location">
    <subcellularLocation>
        <location evidence="1">Nucleus</location>
    </subcellularLocation>
</comment>
<evidence type="ECO:0000256" key="10">
    <source>
        <dbReference type="ARBA" id="ARBA00038409"/>
    </source>
</evidence>
<dbReference type="FunFam" id="3.30.160.60:FF:001110">
    <property type="entry name" value="Krueppel factor 13"/>
    <property type="match status" value="1"/>
</dbReference>